<dbReference type="EMBL" id="JAVRRG010000109">
    <property type="protein sequence ID" value="KAK5084935.1"/>
    <property type="molecule type" value="Genomic_DNA"/>
</dbReference>
<feature type="compositionally biased region" description="Basic and acidic residues" evidence="7">
    <location>
        <begin position="447"/>
        <end position="475"/>
    </location>
</feature>
<comment type="pathway">
    <text evidence="2">Protein modification; protein glycosylation.</text>
</comment>
<dbReference type="EC" id="3.2.1.-" evidence="6"/>
<keyword evidence="5" id="KW-1015">Disulfide bond</keyword>
<evidence type="ECO:0000256" key="7">
    <source>
        <dbReference type="SAM" id="MobiDB-lite"/>
    </source>
</evidence>
<evidence type="ECO:0000313" key="9">
    <source>
        <dbReference type="Proteomes" id="UP001345013"/>
    </source>
</evidence>
<feature type="region of interest" description="Disordered" evidence="7">
    <location>
        <begin position="686"/>
        <end position="753"/>
    </location>
</feature>
<dbReference type="InterPro" id="IPR001382">
    <property type="entry name" value="Glyco_hydro_47"/>
</dbReference>
<organism evidence="8 9">
    <name type="scientific">Lithohypha guttulata</name>
    <dbReference type="NCBI Taxonomy" id="1690604"/>
    <lineage>
        <taxon>Eukaryota</taxon>
        <taxon>Fungi</taxon>
        <taxon>Dikarya</taxon>
        <taxon>Ascomycota</taxon>
        <taxon>Pezizomycotina</taxon>
        <taxon>Eurotiomycetes</taxon>
        <taxon>Chaetothyriomycetidae</taxon>
        <taxon>Chaetothyriales</taxon>
        <taxon>Trichomeriaceae</taxon>
        <taxon>Lithohypha</taxon>
    </lineage>
</organism>
<keyword evidence="4 6" id="KW-0378">Hydrolase</keyword>
<keyword evidence="6" id="KW-0326">Glycosidase</keyword>
<comment type="similarity">
    <text evidence="3 6">Belongs to the glycosyl hydrolase 47 family.</text>
</comment>
<evidence type="ECO:0000256" key="1">
    <source>
        <dbReference type="ARBA" id="ARBA00001913"/>
    </source>
</evidence>
<dbReference type="InterPro" id="IPR050749">
    <property type="entry name" value="Glycosyl_Hydrolase_47"/>
</dbReference>
<name>A0ABR0K371_9EURO</name>
<proteinExistence type="inferred from homology"/>
<feature type="region of interest" description="Disordered" evidence="7">
    <location>
        <begin position="45"/>
        <end position="115"/>
    </location>
</feature>
<protein>
    <recommendedName>
        <fullName evidence="6">alpha-1,2-Mannosidase</fullName>
        <ecNumber evidence="6">3.2.1.-</ecNumber>
    </recommendedName>
</protein>
<evidence type="ECO:0000256" key="4">
    <source>
        <dbReference type="ARBA" id="ARBA00022801"/>
    </source>
</evidence>
<feature type="compositionally biased region" description="Basic and acidic residues" evidence="7">
    <location>
        <begin position="706"/>
        <end position="731"/>
    </location>
</feature>
<evidence type="ECO:0000256" key="6">
    <source>
        <dbReference type="RuleBase" id="RU361193"/>
    </source>
</evidence>
<sequence length="893" mass="100657">MFGMRRCRLFLLVAALSAGTIYWLSTGGSWNIDDLEQLGKETFKHGIPQRPSLPDQAVEPILPPPPADDILKPVDPLRRPETKTNSKSVSLPTSTTDNAQPASTSTHKQTKPTTAGEELLGAAPKFEDEFGEEGSGRFVVEPEPTDGRRSRWQRPKAHFPLPEQEIISLPTGTPKKLPKIQATFGTETSNMRQERLSKLRTIRWAFKHAWRGYQQYGIPHDEVKPVSKSHQNPFMGWGATLVDTLDTLWIMGLKEEFEEAVAKVEKIDFKTSTRKDIPLFETVIRYLGGLIAAYDVSAAKYPVLLEKAEELAEILMGAFDTPNRMPMTFYNWAPSYTSQPHRANAHVVMSELGSLSVEMTRLAQISGKHEYYDAIARITDELEKWQPNTLIPGLWPLKVDASGCKKPEHSTADDEEDGTIKKPVLIEVEDNDVSGEEPAGISGKTLSRKDKNTRSGTVRREAAAEPDQLTKDERLPPLQKISQEVLRVECTPQGLAPEPHAKAQTFGIGGQADSTYEYLPKMHALLRGRSKQYESMYLGSAKAIRDHLLFRPMIKDKNREILFAASYELNPKAKSAKKREDITYEVTHLSCFIGGMFGLGAKLFGIEDDMKLAKQLTDGCVWAYESMPTGVMAEKAAVVPCPDLDVCEWNQVKWHEALDPQTEERFAAVQAWNKNQRSVYEKSSKAAMNDASIDQEGVPSTGPASDKIRVETKYEKRDALDAKSIRDETNRPSKTSARLDFEEEDDSGQSYVDASTPLSFVPKVALSHEKYVQSRIQEERLPSSYTKIFDRHYGLRPEAIESVFYMYRLTGDNTWRQKGWKMFEAVQRATQTEIANAAMKDVTSNLGELDDKMESFWLAETLKYFYLLFDEPEHISLDEYVLNTEAHPFLIPN</sequence>
<dbReference type="InterPro" id="IPR036026">
    <property type="entry name" value="Seven-hairpin_glycosidases"/>
</dbReference>
<dbReference type="Gene3D" id="1.50.10.10">
    <property type="match status" value="3"/>
</dbReference>
<evidence type="ECO:0000313" key="8">
    <source>
        <dbReference type="EMBL" id="KAK5084935.1"/>
    </source>
</evidence>
<accession>A0ABR0K371</accession>
<evidence type="ECO:0000256" key="3">
    <source>
        <dbReference type="ARBA" id="ARBA00007658"/>
    </source>
</evidence>
<comment type="caution">
    <text evidence="8">The sequence shown here is derived from an EMBL/GenBank/DDBJ whole genome shotgun (WGS) entry which is preliminary data.</text>
</comment>
<dbReference type="SUPFAM" id="SSF48225">
    <property type="entry name" value="Seven-hairpin glycosidases"/>
    <property type="match status" value="1"/>
</dbReference>
<dbReference type="PANTHER" id="PTHR11742:SF103">
    <property type="entry name" value="ENDOPLASMIC RETICULUM MANNOSIDASE MNL2-RELATED"/>
    <property type="match status" value="1"/>
</dbReference>
<evidence type="ECO:0000256" key="5">
    <source>
        <dbReference type="ARBA" id="ARBA00023157"/>
    </source>
</evidence>
<evidence type="ECO:0000256" key="2">
    <source>
        <dbReference type="ARBA" id="ARBA00004922"/>
    </source>
</evidence>
<feature type="compositionally biased region" description="Polar residues" evidence="7">
    <location>
        <begin position="85"/>
        <end position="113"/>
    </location>
</feature>
<reference evidence="8 9" key="1">
    <citation type="submission" date="2023-08" db="EMBL/GenBank/DDBJ databases">
        <title>Black Yeasts Isolated from many extreme environments.</title>
        <authorList>
            <person name="Coleine C."/>
            <person name="Stajich J.E."/>
            <person name="Selbmann L."/>
        </authorList>
    </citation>
    <scope>NUCLEOTIDE SEQUENCE [LARGE SCALE GENOMIC DNA]</scope>
    <source>
        <strain evidence="8 9">CCFEE 5885</strain>
    </source>
</reference>
<feature type="region of interest" description="Disordered" evidence="7">
    <location>
        <begin position="127"/>
        <end position="152"/>
    </location>
</feature>
<feature type="compositionally biased region" description="Basic and acidic residues" evidence="7">
    <location>
        <begin position="69"/>
        <end position="84"/>
    </location>
</feature>
<comment type="cofactor">
    <cofactor evidence="1">
        <name>Ca(2+)</name>
        <dbReference type="ChEBI" id="CHEBI:29108"/>
    </cofactor>
</comment>
<feature type="region of interest" description="Disordered" evidence="7">
    <location>
        <begin position="429"/>
        <end position="478"/>
    </location>
</feature>
<dbReference type="PANTHER" id="PTHR11742">
    <property type="entry name" value="MANNOSYL-OLIGOSACCHARIDE ALPHA-1,2-MANNOSIDASE-RELATED"/>
    <property type="match status" value="1"/>
</dbReference>
<dbReference type="Pfam" id="PF01532">
    <property type="entry name" value="Glyco_hydro_47"/>
    <property type="match status" value="1"/>
</dbReference>
<dbReference type="Proteomes" id="UP001345013">
    <property type="component" value="Unassembled WGS sequence"/>
</dbReference>
<keyword evidence="9" id="KW-1185">Reference proteome</keyword>
<dbReference type="InterPro" id="IPR012341">
    <property type="entry name" value="6hp_glycosidase-like_sf"/>
</dbReference>
<dbReference type="PRINTS" id="PR00747">
    <property type="entry name" value="GLYHDRLASE47"/>
</dbReference>
<gene>
    <name evidence="8" type="ORF">LTR24_007347</name>
</gene>